<dbReference type="SUPFAM" id="SSF52058">
    <property type="entry name" value="L domain-like"/>
    <property type="match status" value="1"/>
</dbReference>
<dbReference type="EMBL" id="UZAL01039839">
    <property type="protein sequence ID" value="VDP76097.1"/>
    <property type="molecule type" value="Genomic_DNA"/>
</dbReference>
<dbReference type="Gene3D" id="3.80.10.10">
    <property type="entry name" value="Ribonuclease Inhibitor"/>
    <property type="match status" value="1"/>
</dbReference>
<proteinExistence type="predicted"/>
<protein>
    <submittedName>
        <fullName evidence="1">Uncharacterized protein</fullName>
    </submittedName>
</protein>
<sequence length="111" mass="12997">MINLQYLDISHNNLRGYTEVSEMNSINNNESIHRHSKLMNRNKSIDFNDNINEKLDNVQLPKEMNRLIHLKTLKISSCDLKFIPKIIFQIISLTKLDLSENWTNELPTTVS</sequence>
<reference evidence="1 2" key="1">
    <citation type="submission" date="2018-11" db="EMBL/GenBank/DDBJ databases">
        <authorList>
            <consortium name="Pathogen Informatics"/>
        </authorList>
    </citation>
    <scope>NUCLEOTIDE SEQUENCE [LARGE SCALE GENOMIC DNA]</scope>
    <source>
        <strain>Denwood</strain>
        <strain evidence="2">Zambia</strain>
    </source>
</reference>
<dbReference type="Pfam" id="PF00560">
    <property type="entry name" value="LRR_1"/>
    <property type="match status" value="1"/>
</dbReference>
<dbReference type="PROSITE" id="PS51450">
    <property type="entry name" value="LRR"/>
    <property type="match status" value="1"/>
</dbReference>
<keyword evidence="2" id="KW-1185">Reference proteome</keyword>
<dbReference type="AlphaFoldDB" id="A0A183PUP6"/>
<name>A0A183PUP6_9TREM</name>
<dbReference type="Proteomes" id="UP000269396">
    <property type="component" value="Unassembled WGS sequence"/>
</dbReference>
<dbReference type="InterPro" id="IPR032675">
    <property type="entry name" value="LRR_dom_sf"/>
</dbReference>
<dbReference type="STRING" id="31246.A0A183PUP6"/>
<organism evidence="1 2">
    <name type="scientific">Schistosoma mattheei</name>
    <dbReference type="NCBI Taxonomy" id="31246"/>
    <lineage>
        <taxon>Eukaryota</taxon>
        <taxon>Metazoa</taxon>
        <taxon>Spiralia</taxon>
        <taxon>Lophotrochozoa</taxon>
        <taxon>Platyhelminthes</taxon>
        <taxon>Trematoda</taxon>
        <taxon>Digenea</taxon>
        <taxon>Strigeidida</taxon>
        <taxon>Schistosomatoidea</taxon>
        <taxon>Schistosomatidae</taxon>
        <taxon>Schistosoma</taxon>
    </lineage>
</organism>
<gene>
    <name evidence="1" type="ORF">SMTD_LOCUS18082</name>
</gene>
<evidence type="ECO:0000313" key="2">
    <source>
        <dbReference type="Proteomes" id="UP000269396"/>
    </source>
</evidence>
<accession>A0A183PUP6</accession>
<evidence type="ECO:0000313" key="1">
    <source>
        <dbReference type="EMBL" id="VDP76097.1"/>
    </source>
</evidence>
<dbReference type="InterPro" id="IPR001611">
    <property type="entry name" value="Leu-rich_rpt"/>
</dbReference>